<feature type="domain" description="Orotidine 5'-phosphate decarboxylase" evidence="15">
    <location>
        <begin position="247"/>
        <end position="463"/>
    </location>
</feature>
<evidence type="ECO:0000313" key="16">
    <source>
        <dbReference type="EMBL" id="CAG9532072.1"/>
    </source>
</evidence>
<dbReference type="EC" id="4.1.1.23" evidence="6"/>
<dbReference type="CDD" id="cd06223">
    <property type="entry name" value="PRTases_typeI"/>
    <property type="match status" value="1"/>
</dbReference>
<dbReference type="Proteomes" id="UP000746747">
    <property type="component" value="Unassembled WGS sequence"/>
</dbReference>
<dbReference type="Pfam" id="PF00156">
    <property type="entry name" value="Pribosyltran"/>
    <property type="match status" value="1"/>
</dbReference>
<dbReference type="SUPFAM" id="SSF51366">
    <property type="entry name" value="Ribulose-phoshate binding barrel"/>
    <property type="match status" value="1"/>
</dbReference>
<evidence type="ECO:0000313" key="17">
    <source>
        <dbReference type="Proteomes" id="UP000746747"/>
    </source>
</evidence>
<dbReference type="Gene3D" id="3.40.50.2020">
    <property type="match status" value="1"/>
</dbReference>
<evidence type="ECO:0000256" key="5">
    <source>
        <dbReference type="ARBA" id="ARBA00011971"/>
    </source>
</evidence>
<dbReference type="InterPro" id="IPR023031">
    <property type="entry name" value="OPRT"/>
</dbReference>
<evidence type="ECO:0000256" key="1">
    <source>
        <dbReference type="ARBA" id="ARBA00004861"/>
    </source>
</evidence>
<dbReference type="SUPFAM" id="SSF53271">
    <property type="entry name" value="PRTase-like"/>
    <property type="match status" value="1"/>
</dbReference>
<dbReference type="PANTHER" id="PTHR19278:SF9">
    <property type="entry name" value="URIDINE 5'-MONOPHOSPHATE SYNTHASE"/>
    <property type="match status" value="1"/>
</dbReference>
<sequence>MSRAGDIINERLLFKELEGVGVFKLGKFTLRSGQISPIYVDLRLLFTSPKVLKLTASYMCSLIEALNLKCDYIVGVPYAALPLSTIIAGQLEKPMLLRRKEIKSYGTGKIIEGNYETGKRALIIEDVVTLGRSILETVIVLRNEGLVCKDVICVLDREQGGSQRVQGEGITLHSLLGMNKVLDFLIDDGTITIKKKEDILYQLTLPPPSITEKVQCNGDWSLTLRKNSTQNPLNKKLLEIIIKKKTCLCIAVDITKSEEIIQIIEKTGDYVCAVKLHADVIEDFSDAFVQKLTSLADNLDFIIFEDRYLADIGHITNLQLTKGPFKIASWAQVVSVHALSGQSVLNVIRKIADQPESKLTGCLLVVEMSSEAFTNSKEYLNAALQLAKNNRDIVIGFICQKRCADIPSFLYWTAGVHVDAMSDGIGQNWRSIEHAIGVDGNDIVVMGRAITSSVDITTQIRRYRDAAWESFVCKQQKH</sequence>
<proteinExistence type="inferred from homology"/>
<dbReference type="PANTHER" id="PTHR19278">
    <property type="entry name" value="OROTATE PHOSPHORIBOSYLTRANSFERASE"/>
    <property type="match status" value="1"/>
</dbReference>
<evidence type="ECO:0000256" key="2">
    <source>
        <dbReference type="ARBA" id="ARBA00004889"/>
    </source>
</evidence>
<dbReference type="InterPro" id="IPR004467">
    <property type="entry name" value="Or_phspho_trans_dom"/>
</dbReference>
<evidence type="ECO:0000256" key="14">
    <source>
        <dbReference type="PIRSR" id="PIRSR614732-2"/>
    </source>
</evidence>
<keyword evidence="10" id="KW-0210">Decarboxylase</keyword>
<dbReference type="InterPro" id="IPR011060">
    <property type="entry name" value="RibuloseP-bd_barrel"/>
</dbReference>
<comment type="pathway">
    <text evidence="1">Pyrimidine metabolism; UMP biosynthesis via de novo pathway; UMP from orotate: step 2/2.</text>
</comment>
<keyword evidence="11" id="KW-0665">Pyrimidine biosynthesis</keyword>
<evidence type="ECO:0000256" key="12">
    <source>
        <dbReference type="ARBA" id="ARBA00023239"/>
    </source>
</evidence>
<dbReference type="GO" id="GO:0044205">
    <property type="term" value="P:'de novo' UMP biosynthetic process"/>
    <property type="evidence" value="ECO:0007669"/>
    <property type="project" value="UniProtKB-UniPathway"/>
</dbReference>
<keyword evidence="9" id="KW-0808">Transferase</keyword>
<evidence type="ECO:0000256" key="7">
    <source>
        <dbReference type="ARBA" id="ARBA00015047"/>
    </source>
</evidence>
<feature type="binding site" evidence="14">
    <location>
        <position position="369"/>
    </location>
    <ligand>
        <name>substrate</name>
    </ligand>
</feature>
<feature type="binding site" evidence="14">
    <location>
        <position position="253"/>
    </location>
    <ligand>
        <name>substrate</name>
    </ligand>
</feature>
<evidence type="ECO:0000256" key="8">
    <source>
        <dbReference type="ARBA" id="ARBA00022676"/>
    </source>
</evidence>
<evidence type="ECO:0000256" key="4">
    <source>
        <dbReference type="ARBA" id="ARBA00009769"/>
    </source>
</evidence>
<feature type="binding site" evidence="14">
    <location>
        <position position="447"/>
    </location>
    <ligand>
        <name>substrate</name>
    </ligand>
</feature>
<keyword evidence="13" id="KW-0511">Multifunctional enzyme</keyword>
<keyword evidence="17" id="KW-1185">Reference proteome</keyword>
<accession>A0A8J2MKC8</accession>
<dbReference type="InterPro" id="IPR001754">
    <property type="entry name" value="OMPdeCOase_dom"/>
</dbReference>
<evidence type="ECO:0000256" key="9">
    <source>
        <dbReference type="ARBA" id="ARBA00022679"/>
    </source>
</evidence>
<evidence type="ECO:0000256" key="11">
    <source>
        <dbReference type="ARBA" id="ARBA00022975"/>
    </source>
</evidence>
<dbReference type="Gene3D" id="3.20.20.70">
    <property type="entry name" value="Aldolase class I"/>
    <property type="match status" value="1"/>
</dbReference>
<dbReference type="GO" id="GO:0004590">
    <property type="term" value="F:orotidine-5'-phosphate decarboxylase activity"/>
    <property type="evidence" value="ECO:0007669"/>
    <property type="project" value="UniProtKB-EC"/>
</dbReference>
<dbReference type="OrthoDB" id="10263753at2759"/>
<evidence type="ECO:0000256" key="6">
    <source>
        <dbReference type="ARBA" id="ARBA00012321"/>
    </source>
</evidence>
<comment type="similarity">
    <text evidence="4">In the C-terminal section; belongs to the OMP decarboxylase family.</text>
</comment>
<evidence type="ECO:0000259" key="15">
    <source>
        <dbReference type="SMART" id="SM00934"/>
    </source>
</evidence>
<gene>
    <name evidence="16" type="ORF">CJOHNSTONI_LOCUS2415</name>
</gene>
<keyword evidence="12" id="KW-0456">Lyase</keyword>
<dbReference type="Pfam" id="PF00215">
    <property type="entry name" value="OMPdecase"/>
    <property type="match status" value="1"/>
</dbReference>
<dbReference type="NCBIfam" id="TIGR01740">
    <property type="entry name" value="pyrF"/>
    <property type="match status" value="1"/>
</dbReference>
<dbReference type="InterPro" id="IPR029057">
    <property type="entry name" value="PRTase-like"/>
</dbReference>
<evidence type="ECO:0000256" key="3">
    <source>
        <dbReference type="ARBA" id="ARBA00006221"/>
    </source>
</evidence>
<dbReference type="EC" id="2.4.2.10" evidence="5"/>
<feature type="binding site" evidence="14">
    <location>
        <position position="427"/>
    </location>
    <ligand>
        <name>substrate</name>
    </ligand>
</feature>
<dbReference type="InterPro" id="IPR000836">
    <property type="entry name" value="PRTase_dom"/>
</dbReference>
<dbReference type="NCBIfam" id="TIGR00336">
    <property type="entry name" value="pyrE"/>
    <property type="match status" value="1"/>
</dbReference>
<dbReference type="InterPro" id="IPR014732">
    <property type="entry name" value="OMPdecase"/>
</dbReference>
<dbReference type="InterPro" id="IPR013785">
    <property type="entry name" value="Aldolase_TIM"/>
</dbReference>
<keyword evidence="8" id="KW-0328">Glycosyltransferase</keyword>
<feature type="binding site" evidence="14">
    <location>
        <position position="448"/>
    </location>
    <ligand>
        <name>substrate</name>
    </ligand>
</feature>
<dbReference type="UniPathway" id="UPA00070">
    <property type="reaction ID" value="UER00119"/>
</dbReference>
<dbReference type="AlphaFoldDB" id="A0A8J2MKC8"/>
<dbReference type="EMBL" id="CAKAEH010000861">
    <property type="protein sequence ID" value="CAG9532072.1"/>
    <property type="molecule type" value="Genomic_DNA"/>
</dbReference>
<dbReference type="GO" id="GO:0006207">
    <property type="term" value="P:'de novo' pyrimidine nucleobase biosynthetic process"/>
    <property type="evidence" value="ECO:0007669"/>
    <property type="project" value="InterPro"/>
</dbReference>
<dbReference type="HAMAP" id="MF_01208">
    <property type="entry name" value="PyrE"/>
    <property type="match status" value="1"/>
</dbReference>
<dbReference type="SMART" id="SM00934">
    <property type="entry name" value="OMPdecase"/>
    <property type="match status" value="1"/>
</dbReference>
<feature type="binding site" evidence="14">
    <location>
        <position position="275"/>
    </location>
    <ligand>
        <name>substrate</name>
    </ligand>
</feature>
<comment type="caution">
    <text evidence="16">The sequence shown here is derived from an EMBL/GenBank/DDBJ whole genome shotgun (WGS) entry which is preliminary data.</text>
</comment>
<comment type="similarity">
    <text evidence="3">In the N-terminal section; belongs to the purine/pyrimidine phosphoribosyltransferase family.</text>
</comment>
<dbReference type="GO" id="GO:0004588">
    <property type="term" value="F:orotate phosphoribosyltransferase activity"/>
    <property type="evidence" value="ECO:0007669"/>
    <property type="project" value="UniProtKB-EC"/>
</dbReference>
<evidence type="ECO:0000256" key="10">
    <source>
        <dbReference type="ARBA" id="ARBA00022793"/>
    </source>
</evidence>
<name>A0A8J2MKC8_9BILA</name>
<organism evidence="16 17">
    <name type="scientific">Cercopithifilaria johnstoni</name>
    <dbReference type="NCBI Taxonomy" id="2874296"/>
    <lineage>
        <taxon>Eukaryota</taxon>
        <taxon>Metazoa</taxon>
        <taxon>Ecdysozoa</taxon>
        <taxon>Nematoda</taxon>
        <taxon>Chromadorea</taxon>
        <taxon>Rhabditida</taxon>
        <taxon>Spirurina</taxon>
        <taxon>Spiruromorpha</taxon>
        <taxon>Filarioidea</taxon>
        <taxon>Onchocercidae</taxon>
        <taxon>Cercopithifilaria</taxon>
    </lineage>
</organism>
<evidence type="ECO:0000256" key="13">
    <source>
        <dbReference type="ARBA" id="ARBA00023268"/>
    </source>
</evidence>
<reference evidence="16" key="1">
    <citation type="submission" date="2021-09" db="EMBL/GenBank/DDBJ databases">
        <authorList>
            <consortium name="Pathogen Informatics"/>
        </authorList>
    </citation>
    <scope>NUCLEOTIDE SEQUENCE</scope>
</reference>
<dbReference type="CDD" id="cd04725">
    <property type="entry name" value="OMP_decarboxylase_like"/>
    <property type="match status" value="1"/>
</dbReference>
<comment type="pathway">
    <text evidence="2">Pyrimidine metabolism; UMP biosynthesis via de novo pathway; UMP from orotate: step 1/2.</text>
</comment>
<protein>
    <recommendedName>
        <fullName evidence="7">Uridine 5'-monophosphate synthase</fullName>
        <ecNumber evidence="5">2.4.2.10</ecNumber>
        <ecNumber evidence="6">4.1.1.23</ecNumber>
    </recommendedName>
</protein>